<proteinExistence type="predicted"/>
<evidence type="ECO:0000256" key="1">
    <source>
        <dbReference type="ARBA" id="ARBA00022857"/>
    </source>
</evidence>
<feature type="domain" description="Enoyl reductase (ER)" evidence="3">
    <location>
        <begin position="10"/>
        <end position="318"/>
    </location>
</feature>
<evidence type="ECO:0000256" key="2">
    <source>
        <dbReference type="ARBA" id="ARBA00023002"/>
    </source>
</evidence>
<dbReference type="PANTHER" id="PTHR48106:SF18">
    <property type="entry name" value="QUINONE OXIDOREDUCTASE PIG3"/>
    <property type="match status" value="1"/>
</dbReference>
<dbReference type="AlphaFoldDB" id="A0A344L346"/>
<dbReference type="Gene3D" id="3.90.180.10">
    <property type="entry name" value="Medium-chain alcohol dehydrogenases, catalytic domain"/>
    <property type="match status" value="1"/>
</dbReference>
<keyword evidence="2" id="KW-0560">Oxidoreductase</keyword>
<dbReference type="SUPFAM" id="SSF51735">
    <property type="entry name" value="NAD(P)-binding Rossmann-fold domains"/>
    <property type="match status" value="1"/>
</dbReference>
<protein>
    <recommendedName>
        <fullName evidence="3">Enoyl reductase (ER) domain-containing protein</fullName>
    </recommendedName>
</protein>
<evidence type="ECO:0000259" key="3">
    <source>
        <dbReference type="SMART" id="SM00829"/>
    </source>
</evidence>
<dbReference type="InterPro" id="IPR020843">
    <property type="entry name" value="ER"/>
</dbReference>
<dbReference type="KEGG" id="aab:A4R43_07955"/>
<dbReference type="OrthoDB" id="9787435at2"/>
<dbReference type="PANTHER" id="PTHR48106">
    <property type="entry name" value="QUINONE OXIDOREDUCTASE PIG3-RELATED"/>
    <property type="match status" value="1"/>
</dbReference>
<dbReference type="SMART" id="SM00829">
    <property type="entry name" value="PKS_ER"/>
    <property type="match status" value="1"/>
</dbReference>
<name>A0A344L346_9PSEU</name>
<evidence type="ECO:0000313" key="4">
    <source>
        <dbReference type="EMBL" id="AXB42470.1"/>
    </source>
</evidence>
<keyword evidence="5" id="KW-1185">Reference proteome</keyword>
<dbReference type="GO" id="GO:0016651">
    <property type="term" value="F:oxidoreductase activity, acting on NAD(P)H"/>
    <property type="evidence" value="ECO:0007669"/>
    <property type="project" value="TreeGrafter"/>
</dbReference>
<dbReference type="GO" id="GO:0070402">
    <property type="term" value="F:NADPH binding"/>
    <property type="evidence" value="ECO:0007669"/>
    <property type="project" value="TreeGrafter"/>
</dbReference>
<organism evidence="4 5">
    <name type="scientific">Amycolatopsis albispora</name>
    <dbReference type="NCBI Taxonomy" id="1804986"/>
    <lineage>
        <taxon>Bacteria</taxon>
        <taxon>Bacillati</taxon>
        <taxon>Actinomycetota</taxon>
        <taxon>Actinomycetes</taxon>
        <taxon>Pseudonocardiales</taxon>
        <taxon>Pseudonocardiaceae</taxon>
        <taxon>Amycolatopsis</taxon>
    </lineage>
</organism>
<dbReference type="Gene3D" id="3.40.50.720">
    <property type="entry name" value="NAD(P)-binding Rossmann-like Domain"/>
    <property type="match status" value="1"/>
</dbReference>
<sequence>MDAAVLRNFGEAPRFEQFPEPTPGEGEVLVEVAAAALPPVARLAASNPDYGRGMTLPSVCGMEGVGRLEDGTRVAFFARSPNGSMAQYTVSRSAMCVPLPDGVDDVTAAALYNPGLTSWAAYNWTAKFSAGETALVLGATGFAGKLAVQIAKILGAKRVIGAGRNPEVLESLHDLGVDATIQIDQPDEDLAAAFAKEAGEEGFDVIMDYLWGHPAEVLLSSLPRHLFPTVETRYIQLGNSAGSKVNLHADWLRRTGVTLRPNIPAPLEPMADLGASFHRELTTRAASGELRMDIETVPLAEIEKAWERTDMGGRRLVLIP</sequence>
<gene>
    <name evidence="4" type="ORF">A4R43_07955</name>
</gene>
<dbReference type="Pfam" id="PF00107">
    <property type="entry name" value="ADH_zinc_N"/>
    <property type="match status" value="1"/>
</dbReference>
<dbReference type="SUPFAM" id="SSF50129">
    <property type="entry name" value="GroES-like"/>
    <property type="match status" value="1"/>
</dbReference>
<accession>A0A344L346</accession>
<dbReference type="InterPro" id="IPR011032">
    <property type="entry name" value="GroES-like_sf"/>
</dbReference>
<keyword evidence="1" id="KW-0521">NADP</keyword>
<dbReference type="EMBL" id="CP015163">
    <property type="protein sequence ID" value="AXB42470.1"/>
    <property type="molecule type" value="Genomic_DNA"/>
</dbReference>
<dbReference type="RefSeq" id="WP_113691739.1">
    <property type="nucleotide sequence ID" value="NZ_CP015163.1"/>
</dbReference>
<evidence type="ECO:0000313" key="5">
    <source>
        <dbReference type="Proteomes" id="UP000250434"/>
    </source>
</evidence>
<dbReference type="InterPro" id="IPR036291">
    <property type="entry name" value="NAD(P)-bd_dom_sf"/>
</dbReference>
<dbReference type="InterPro" id="IPR013149">
    <property type="entry name" value="ADH-like_C"/>
</dbReference>
<dbReference type="Proteomes" id="UP000250434">
    <property type="component" value="Chromosome"/>
</dbReference>
<reference evidence="4 5" key="1">
    <citation type="submission" date="2016-04" db="EMBL/GenBank/DDBJ databases">
        <title>Complete genome sequence and analysis of deep-sea sediment isolate, Amycolatopsis sp. WP1.</title>
        <authorList>
            <person name="Wang H."/>
            <person name="Chen S."/>
            <person name="Wu Q."/>
        </authorList>
    </citation>
    <scope>NUCLEOTIDE SEQUENCE [LARGE SCALE GENOMIC DNA]</scope>
    <source>
        <strain evidence="4 5">WP1</strain>
    </source>
</reference>